<dbReference type="Proteomes" id="UP000216101">
    <property type="component" value="Unassembled WGS sequence"/>
</dbReference>
<dbReference type="InterPro" id="IPR056471">
    <property type="entry name" value="HD-CE"/>
</dbReference>
<evidence type="ECO:0000256" key="2">
    <source>
        <dbReference type="ARBA" id="ARBA00022741"/>
    </source>
</evidence>
<dbReference type="Gene3D" id="3.30.565.10">
    <property type="entry name" value="Histidine kinase-like ATPase, C-terminal domain"/>
    <property type="match status" value="1"/>
</dbReference>
<dbReference type="PRINTS" id="PR00775">
    <property type="entry name" value="HEATSHOCK90"/>
</dbReference>
<comment type="caution">
    <text evidence="6">The sequence shown here is derived from an EMBL/GenBank/DDBJ whole genome shotgun (WGS) entry which is preliminary data.</text>
</comment>
<dbReference type="InterPro" id="IPR020575">
    <property type="entry name" value="Hsp90_N"/>
</dbReference>
<gene>
    <name evidence="6" type="ORF">CBP51_18690</name>
</gene>
<feature type="domain" description="HD-CE" evidence="5">
    <location>
        <begin position="50"/>
        <end position="313"/>
    </location>
</feature>
<sequence length="865" mass="97598">MYTDTNIWQSGFEPNEDQYDHHRSRLRLAFLSFRERVGQLIQTIPAEIQGLTVHDLSHLDALWDMADILTGDTHGYNPAEIFVLGGAILLHDSAMTVGAYIGGIQEIKQTPEYADAFAQLQSHHPQSPFHTTNKSPADATTEQYAIGEALRIKHAHKAEELATQKWISPIDNSEVFLIDDTDLRDHFGRAIGRIAHSHHWDIHDIPKKLGTTLGALSGLPKEWTIDQIKIALLLRCIDAMQIDDRRAPRFLSAVRSIGTTSLEHWRFQNLLTVPHIEDQRLVYTSKRPFNVYEAPAWNLCFDTLQMIDRELRNANDLHLQKNLPQFLAKGVAGTNSPDALSKYVEVNGWKPLPLNLKVSNVPHLARTLGGKDLYNSPYAPLRELIQNAADAIEARALIEEDFSIDDGLISIRFIDTNSELTLQIEDNGIGMSERVLTTVLLDFGFSFWKSSIARSEFPGIQKDVDKFRGRYGIGFFSVFMWSSEVMVSSRRFNEGISESRVLDFQRGLESRPLLRPAASGENSNKWTTRIQLKLNKDFLNRDLAELTHYSVRPGNHIDNTIQANDQKSWTNRVRLLCGTLPIKVTLDHSGRTENCSLPNWRDCTAIEFFDFFNAAVIKSKNEDDPFINTLTSLSAPKPLGGRCFISPTATTRDGGGVAIYEKGIFVNFTRVHNIYGVVESSTTNAARDRFATPNIIEDHNWIKSVITKGFTHCKNIGEKIALQSVGAKLGHLDKNQPLFIRNRELISLSELYRIIENENFFSITLSEYSSGFTWRIPEKISIILGLSVDEKKVYPLIEFQGSIQKDSDITTLIERPNSSLFSLLKEITLLLGPSSEVQCEFVDRNGYTNSYCTLTILKKSGIPAH</sequence>
<evidence type="ECO:0000313" key="7">
    <source>
        <dbReference type="Proteomes" id="UP000216101"/>
    </source>
</evidence>
<evidence type="ECO:0000259" key="5">
    <source>
        <dbReference type="Pfam" id="PF24391"/>
    </source>
</evidence>
<keyword evidence="3" id="KW-0067">ATP-binding</keyword>
<dbReference type="PANTHER" id="PTHR11528">
    <property type="entry name" value="HEAT SHOCK PROTEIN 90 FAMILY MEMBER"/>
    <property type="match status" value="1"/>
</dbReference>
<name>A0A266Q2I9_9GAMM</name>
<dbReference type="GO" id="GO:0051082">
    <property type="term" value="F:unfolded protein binding"/>
    <property type="evidence" value="ECO:0007669"/>
    <property type="project" value="InterPro"/>
</dbReference>
<accession>A0A266Q2I9</accession>
<keyword evidence="2" id="KW-0547">Nucleotide-binding</keyword>
<dbReference type="RefSeq" id="WP_094986124.1">
    <property type="nucleotide sequence ID" value="NZ_NHNI01000003.1"/>
</dbReference>
<protein>
    <recommendedName>
        <fullName evidence="5">HD-CE domain-containing protein</fullName>
    </recommendedName>
</protein>
<comment type="similarity">
    <text evidence="1">Belongs to the heat shock protein 90 family.</text>
</comment>
<dbReference type="Pfam" id="PF24391">
    <property type="entry name" value="HD-CE"/>
    <property type="match status" value="1"/>
</dbReference>
<evidence type="ECO:0000256" key="3">
    <source>
        <dbReference type="ARBA" id="ARBA00022840"/>
    </source>
</evidence>
<dbReference type="Pfam" id="PF13589">
    <property type="entry name" value="HATPase_c_3"/>
    <property type="match status" value="1"/>
</dbReference>
<dbReference type="InterPro" id="IPR001404">
    <property type="entry name" value="Hsp90_fam"/>
</dbReference>
<proteinExistence type="inferred from homology"/>
<evidence type="ECO:0000256" key="1">
    <source>
        <dbReference type="ARBA" id="ARBA00008239"/>
    </source>
</evidence>
<dbReference type="GO" id="GO:0140662">
    <property type="term" value="F:ATP-dependent protein folding chaperone"/>
    <property type="evidence" value="ECO:0007669"/>
    <property type="project" value="InterPro"/>
</dbReference>
<dbReference type="AlphaFoldDB" id="A0A266Q2I9"/>
<keyword evidence="7" id="KW-1185">Reference proteome</keyword>
<keyword evidence="4" id="KW-0143">Chaperone</keyword>
<dbReference type="GO" id="GO:0016887">
    <property type="term" value="F:ATP hydrolysis activity"/>
    <property type="evidence" value="ECO:0007669"/>
    <property type="project" value="InterPro"/>
</dbReference>
<dbReference type="SUPFAM" id="SSF55874">
    <property type="entry name" value="ATPase domain of HSP90 chaperone/DNA topoisomerase II/histidine kinase"/>
    <property type="match status" value="1"/>
</dbReference>
<evidence type="ECO:0000256" key="4">
    <source>
        <dbReference type="ARBA" id="ARBA00023186"/>
    </source>
</evidence>
<dbReference type="EMBL" id="NHNI01000003">
    <property type="protein sequence ID" value="OZY83846.1"/>
    <property type="molecule type" value="Genomic_DNA"/>
</dbReference>
<dbReference type="GO" id="GO:0005524">
    <property type="term" value="F:ATP binding"/>
    <property type="evidence" value="ECO:0007669"/>
    <property type="project" value="UniProtKB-KW"/>
</dbReference>
<organism evidence="6 7">
    <name type="scientific">Cellvibrio mixtus</name>
    <dbReference type="NCBI Taxonomy" id="39650"/>
    <lineage>
        <taxon>Bacteria</taxon>
        <taxon>Pseudomonadati</taxon>
        <taxon>Pseudomonadota</taxon>
        <taxon>Gammaproteobacteria</taxon>
        <taxon>Cellvibrionales</taxon>
        <taxon>Cellvibrionaceae</taxon>
        <taxon>Cellvibrio</taxon>
    </lineage>
</organism>
<reference evidence="7" key="1">
    <citation type="submission" date="2017-05" db="EMBL/GenBank/DDBJ databases">
        <authorList>
            <person name="Barney B.M."/>
        </authorList>
    </citation>
    <scope>NUCLEOTIDE SEQUENCE [LARGE SCALE GENOMIC DNA]</scope>
    <source>
        <strain evidence="7">PSBB022</strain>
    </source>
</reference>
<dbReference type="InterPro" id="IPR036890">
    <property type="entry name" value="HATPase_C_sf"/>
</dbReference>
<evidence type="ECO:0000313" key="6">
    <source>
        <dbReference type="EMBL" id="OZY83846.1"/>
    </source>
</evidence>